<protein>
    <recommendedName>
        <fullName evidence="3">Lipocalin-like domain-containing protein</fullName>
    </recommendedName>
</protein>
<evidence type="ECO:0000313" key="2">
    <source>
        <dbReference type="Proteomes" id="UP001244011"/>
    </source>
</evidence>
<comment type="caution">
    <text evidence="1">The sequence shown here is derived from an EMBL/GenBank/DDBJ whole genome shotgun (WGS) entry which is preliminary data.</text>
</comment>
<proteinExistence type="predicted"/>
<dbReference type="PANTHER" id="PTHR38115:SF1">
    <property type="entry name" value="LIPOCALIN-LIKE DOMAIN-CONTAINING PROTEIN"/>
    <property type="match status" value="1"/>
</dbReference>
<organism evidence="1 2">
    <name type="scientific">Phialemonium atrogriseum</name>
    <dbReference type="NCBI Taxonomy" id="1093897"/>
    <lineage>
        <taxon>Eukaryota</taxon>
        <taxon>Fungi</taxon>
        <taxon>Dikarya</taxon>
        <taxon>Ascomycota</taxon>
        <taxon>Pezizomycotina</taxon>
        <taxon>Sordariomycetes</taxon>
        <taxon>Sordariomycetidae</taxon>
        <taxon>Cephalothecales</taxon>
        <taxon>Cephalothecaceae</taxon>
        <taxon>Phialemonium</taxon>
    </lineage>
</organism>
<dbReference type="InterPro" id="IPR053037">
    <property type="entry name" value="Pericyclase_pydY-like"/>
</dbReference>
<dbReference type="EMBL" id="MU839001">
    <property type="protein sequence ID" value="KAK1769982.1"/>
    <property type="molecule type" value="Genomic_DNA"/>
</dbReference>
<evidence type="ECO:0000313" key="1">
    <source>
        <dbReference type="EMBL" id="KAK1769982.1"/>
    </source>
</evidence>
<gene>
    <name evidence="1" type="ORF">QBC33DRAFT_307894</name>
</gene>
<evidence type="ECO:0008006" key="3">
    <source>
        <dbReference type="Google" id="ProtNLM"/>
    </source>
</evidence>
<name>A0AAJ0C5S5_9PEZI</name>
<keyword evidence="2" id="KW-1185">Reference proteome</keyword>
<dbReference type="PANTHER" id="PTHR38115">
    <property type="entry name" value="LIPOCALIN-LIKE DOMAIN-CONTAINING PROTEIN"/>
    <property type="match status" value="1"/>
</dbReference>
<sequence length="195" mass="21246">MAAPASRTLKDLNGKWTMNKTLSDSPDPALALQGIGWLTRKAIGLASITLDIKEYEGVPSPPSEAAGPATHIEIEQLATAGVKGTTEKRCVDGEWREHGDWLFGRVRGRSNWIASAADVEDKFLAGGWLAGEGEASGPAGEGLLESYVESLDSDWTARQIWGFQTVEGERRYCRNIVVAKGAQRVEIRLVYDYLP</sequence>
<accession>A0AAJ0C5S5</accession>
<reference evidence="1" key="1">
    <citation type="submission" date="2023-06" db="EMBL/GenBank/DDBJ databases">
        <title>Genome-scale phylogeny and comparative genomics of the fungal order Sordariales.</title>
        <authorList>
            <consortium name="Lawrence Berkeley National Laboratory"/>
            <person name="Hensen N."/>
            <person name="Bonometti L."/>
            <person name="Westerberg I."/>
            <person name="Brannstrom I.O."/>
            <person name="Guillou S."/>
            <person name="Cros-Aarteil S."/>
            <person name="Calhoun S."/>
            <person name="Haridas S."/>
            <person name="Kuo A."/>
            <person name="Mondo S."/>
            <person name="Pangilinan J."/>
            <person name="Riley R."/>
            <person name="Labutti K."/>
            <person name="Andreopoulos B."/>
            <person name="Lipzen A."/>
            <person name="Chen C."/>
            <person name="Yanf M."/>
            <person name="Daum C."/>
            <person name="Ng V."/>
            <person name="Clum A."/>
            <person name="Steindorff A."/>
            <person name="Ohm R."/>
            <person name="Martin F."/>
            <person name="Silar P."/>
            <person name="Natvig D."/>
            <person name="Lalanne C."/>
            <person name="Gautier V."/>
            <person name="Ament-Velasquez S.L."/>
            <person name="Kruys A."/>
            <person name="Hutchinson M.I."/>
            <person name="Powell A.J."/>
            <person name="Barry K."/>
            <person name="Miller A.N."/>
            <person name="Grigoriev I.V."/>
            <person name="Debuchy R."/>
            <person name="Gladieux P."/>
            <person name="Thoren M.H."/>
            <person name="Johannesson H."/>
        </authorList>
    </citation>
    <scope>NUCLEOTIDE SEQUENCE</scope>
    <source>
        <strain evidence="1">8032-3</strain>
    </source>
</reference>
<dbReference type="Proteomes" id="UP001244011">
    <property type="component" value="Unassembled WGS sequence"/>
</dbReference>
<dbReference type="GeneID" id="85306643"/>
<dbReference type="RefSeq" id="XP_060286195.1">
    <property type="nucleotide sequence ID" value="XM_060423456.1"/>
</dbReference>
<dbReference type="AlphaFoldDB" id="A0AAJ0C5S5"/>